<keyword evidence="5 10" id="KW-0805">Transcription regulation</keyword>
<dbReference type="InterPro" id="IPR050274">
    <property type="entry name" value="Nuclear_hormone_rcpt_NR2"/>
</dbReference>
<reference evidence="13" key="1">
    <citation type="journal article" date="2016" name="Insect Biochem. Mol. Biol.">
        <title>Multifaceted biological insights from a draft genome sequence of the tobacco hornworm moth, Manduca sexta.</title>
        <authorList>
            <person name="Kanost M.R."/>
            <person name="Arrese E.L."/>
            <person name="Cao X."/>
            <person name="Chen Y.R."/>
            <person name="Chellapilla S."/>
            <person name="Goldsmith M.R."/>
            <person name="Grosse-Wilde E."/>
            <person name="Heckel D.G."/>
            <person name="Herndon N."/>
            <person name="Jiang H."/>
            <person name="Papanicolaou A."/>
            <person name="Qu J."/>
            <person name="Soulages J.L."/>
            <person name="Vogel H."/>
            <person name="Walters J."/>
            <person name="Waterhouse R.M."/>
            <person name="Ahn S.J."/>
            <person name="Almeida F.C."/>
            <person name="An C."/>
            <person name="Aqrawi P."/>
            <person name="Bretschneider A."/>
            <person name="Bryant W.B."/>
            <person name="Bucks S."/>
            <person name="Chao H."/>
            <person name="Chevignon G."/>
            <person name="Christen J.M."/>
            <person name="Clarke D.F."/>
            <person name="Dittmer N.T."/>
            <person name="Ferguson L.C.F."/>
            <person name="Garavelou S."/>
            <person name="Gordon K.H.J."/>
            <person name="Gunaratna R.T."/>
            <person name="Han Y."/>
            <person name="Hauser F."/>
            <person name="He Y."/>
            <person name="Heidel-Fischer H."/>
            <person name="Hirsh A."/>
            <person name="Hu Y."/>
            <person name="Jiang H."/>
            <person name="Kalra D."/>
            <person name="Klinner C."/>
            <person name="Konig C."/>
            <person name="Kovar C."/>
            <person name="Kroll A.R."/>
            <person name="Kuwar S.S."/>
            <person name="Lee S.L."/>
            <person name="Lehman R."/>
            <person name="Li K."/>
            <person name="Li Z."/>
            <person name="Liang H."/>
            <person name="Lovelace S."/>
            <person name="Lu Z."/>
            <person name="Mansfield J.H."/>
            <person name="McCulloch K.J."/>
            <person name="Mathew T."/>
            <person name="Morton B."/>
            <person name="Muzny D.M."/>
            <person name="Neunemann D."/>
            <person name="Ongeri F."/>
            <person name="Pauchet Y."/>
            <person name="Pu L.L."/>
            <person name="Pyrousis I."/>
            <person name="Rao X.J."/>
            <person name="Redding A."/>
            <person name="Roesel C."/>
            <person name="Sanchez-Gracia A."/>
            <person name="Schaack S."/>
            <person name="Shukla A."/>
            <person name="Tetreau G."/>
            <person name="Wang Y."/>
            <person name="Xiong G.H."/>
            <person name="Traut W."/>
            <person name="Walsh T.K."/>
            <person name="Worley K.C."/>
            <person name="Wu D."/>
            <person name="Wu W."/>
            <person name="Wu Y.Q."/>
            <person name="Zhang X."/>
            <person name="Zou Z."/>
            <person name="Zucker H."/>
            <person name="Briscoe A.D."/>
            <person name="Burmester T."/>
            <person name="Clem R.J."/>
            <person name="Feyereisen R."/>
            <person name="Grimmelikhuijzen C.J.P."/>
            <person name="Hamodrakas S.J."/>
            <person name="Hansson B.S."/>
            <person name="Huguet E."/>
            <person name="Jermiin L.S."/>
            <person name="Lan Q."/>
            <person name="Lehman H.K."/>
            <person name="Lorenzen M."/>
            <person name="Merzendorfer H."/>
            <person name="Michalopoulos I."/>
            <person name="Morton D.B."/>
            <person name="Muthukrishnan S."/>
            <person name="Oakeshott J.G."/>
            <person name="Palmer W."/>
            <person name="Park Y."/>
            <person name="Passarelli A.L."/>
            <person name="Rozas J."/>
            <person name="Schwartz L.M."/>
            <person name="Smith W."/>
            <person name="Southgate A."/>
            <person name="Vilcinskas A."/>
            <person name="Vogt R."/>
            <person name="Wang P."/>
            <person name="Werren J."/>
            <person name="Yu X.Q."/>
            <person name="Zhou J.J."/>
            <person name="Brown S.J."/>
            <person name="Scherer S.E."/>
            <person name="Richards S."/>
            <person name="Blissard G.W."/>
        </authorList>
    </citation>
    <scope>NUCLEOTIDE SEQUENCE</scope>
</reference>
<protein>
    <recommendedName>
        <fullName evidence="15">Nuclear receptor subfamily 2 group E member 1</fullName>
    </recommendedName>
</protein>
<evidence type="ECO:0000313" key="14">
    <source>
        <dbReference type="Proteomes" id="UP000791440"/>
    </source>
</evidence>
<evidence type="ECO:0000256" key="6">
    <source>
        <dbReference type="ARBA" id="ARBA00023125"/>
    </source>
</evidence>
<evidence type="ECO:0000256" key="8">
    <source>
        <dbReference type="ARBA" id="ARBA00023170"/>
    </source>
</evidence>
<keyword evidence="2 10" id="KW-0479">Metal-binding</keyword>
<dbReference type="GO" id="GO:0032502">
    <property type="term" value="P:developmental process"/>
    <property type="evidence" value="ECO:0007669"/>
    <property type="project" value="UniProtKB-ARBA"/>
</dbReference>
<evidence type="ECO:0000313" key="13">
    <source>
        <dbReference type="EMBL" id="KAG6453394.1"/>
    </source>
</evidence>
<proteinExistence type="inferred from homology"/>
<dbReference type="GO" id="GO:0008270">
    <property type="term" value="F:zinc ion binding"/>
    <property type="evidence" value="ECO:0007669"/>
    <property type="project" value="UniProtKB-KW"/>
</dbReference>
<keyword evidence="8 10" id="KW-0675">Receptor</keyword>
<keyword evidence="14" id="KW-1185">Reference proteome</keyword>
<comment type="subcellular location">
    <subcellularLocation>
        <location evidence="1 10">Nucleus</location>
    </subcellularLocation>
</comment>
<evidence type="ECO:0000259" key="12">
    <source>
        <dbReference type="PROSITE" id="PS51843"/>
    </source>
</evidence>
<dbReference type="FunFam" id="3.30.50.10:FF:000019">
    <property type="entry name" value="Nuclear receptor subfamily 2 group E member"/>
    <property type="match status" value="1"/>
</dbReference>
<comment type="similarity">
    <text evidence="10">Belongs to the nuclear hormone receptor family.</text>
</comment>
<evidence type="ECO:0000256" key="5">
    <source>
        <dbReference type="ARBA" id="ARBA00023015"/>
    </source>
</evidence>
<sequence>MLARKRRGRSRMNGAGPSARRILYDVPCRVCGDNSSGKHYGIFACDGCAGFFKRSIRRKRLYACKSRHPGRCHVDKAHRNQCRACRLAKCVSSGMNKDAVQHERGPRTSTLRRQMELFFKDSPTQPQELQPSRAPPLLQLPLLAQNLLPPPQPVPLYTAYQPNLHLMSPPTMQFQDYIRQSPVPSIYGQNDLGELCESAAKLLFTNIKWVKNVPAFAALSEPDRIILLEESWKDLFVIGSAQFLYPMNLAILYANNPSIDFLNLKIYHQAIEDLRKLQPDSHEYACLRATALFKTTIDGAGISHGMENRRLQDLQAIATLQENTRLVHCEYVARHYPMDIGRAERLQQLLQIIHLVKGSTIIELFFRSTIGDITLERIICDMYKGNLEEEKL</sequence>
<keyword evidence="7 10" id="KW-0804">Transcription</keyword>
<name>A0A922CPE7_MANSE</name>
<dbReference type="GO" id="GO:0005634">
    <property type="term" value="C:nucleus"/>
    <property type="evidence" value="ECO:0007669"/>
    <property type="project" value="UniProtKB-SubCell"/>
</dbReference>
<organism evidence="13 14">
    <name type="scientific">Manduca sexta</name>
    <name type="common">Tobacco hawkmoth</name>
    <name type="synonym">Tobacco hornworm</name>
    <dbReference type="NCBI Taxonomy" id="7130"/>
    <lineage>
        <taxon>Eukaryota</taxon>
        <taxon>Metazoa</taxon>
        <taxon>Ecdysozoa</taxon>
        <taxon>Arthropoda</taxon>
        <taxon>Hexapoda</taxon>
        <taxon>Insecta</taxon>
        <taxon>Pterygota</taxon>
        <taxon>Neoptera</taxon>
        <taxon>Endopterygota</taxon>
        <taxon>Lepidoptera</taxon>
        <taxon>Glossata</taxon>
        <taxon>Ditrysia</taxon>
        <taxon>Bombycoidea</taxon>
        <taxon>Sphingidae</taxon>
        <taxon>Sphinginae</taxon>
        <taxon>Sphingini</taxon>
        <taxon>Manduca</taxon>
    </lineage>
</organism>
<evidence type="ECO:0000256" key="4">
    <source>
        <dbReference type="ARBA" id="ARBA00022833"/>
    </source>
</evidence>
<dbReference type="InterPro" id="IPR000536">
    <property type="entry name" value="Nucl_hrmn_rcpt_lig-bd"/>
</dbReference>
<evidence type="ECO:0000256" key="9">
    <source>
        <dbReference type="ARBA" id="ARBA00023242"/>
    </source>
</evidence>
<dbReference type="PANTHER" id="PTHR24083">
    <property type="entry name" value="NUCLEAR HORMONE RECEPTOR"/>
    <property type="match status" value="1"/>
</dbReference>
<dbReference type="GO" id="GO:0003700">
    <property type="term" value="F:DNA-binding transcription factor activity"/>
    <property type="evidence" value="ECO:0007669"/>
    <property type="project" value="InterPro"/>
</dbReference>
<keyword evidence="9 10" id="KW-0539">Nucleus</keyword>
<dbReference type="Pfam" id="PF00105">
    <property type="entry name" value="zf-C4"/>
    <property type="match status" value="1"/>
</dbReference>
<keyword evidence="6 10" id="KW-0238">DNA-binding</keyword>
<keyword evidence="3 10" id="KW-0863">Zinc-finger</keyword>
<feature type="domain" description="Nuclear receptor" evidence="11">
    <location>
        <begin position="25"/>
        <end position="102"/>
    </location>
</feature>
<dbReference type="Proteomes" id="UP000791440">
    <property type="component" value="Unassembled WGS sequence"/>
</dbReference>
<dbReference type="PROSITE" id="PS00031">
    <property type="entry name" value="NUCLEAR_REC_DBD_1"/>
    <property type="match status" value="1"/>
</dbReference>
<dbReference type="AlphaFoldDB" id="A0A922CPE7"/>
<dbReference type="SMART" id="SM00399">
    <property type="entry name" value="ZnF_C4"/>
    <property type="match status" value="1"/>
</dbReference>
<dbReference type="Pfam" id="PF00104">
    <property type="entry name" value="Hormone_recep"/>
    <property type="match status" value="1"/>
</dbReference>
<dbReference type="SMART" id="SM00430">
    <property type="entry name" value="HOLI"/>
    <property type="match status" value="1"/>
</dbReference>
<dbReference type="InterPro" id="IPR001628">
    <property type="entry name" value="Znf_hrmn_rcpt"/>
</dbReference>
<comment type="caution">
    <text evidence="13">The sequence shown here is derived from an EMBL/GenBank/DDBJ whole genome shotgun (WGS) entry which is preliminary data.</text>
</comment>
<dbReference type="EMBL" id="JH668443">
    <property type="protein sequence ID" value="KAG6453394.1"/>
    <property type="molecule type" value="Genomic_DNA"/>
</dbReference>
<keyword evidence="4 10" id="KW-0862">Zinc</keyword>
<evidence type="ECO:0000259" key="11">
    <source>
        <dbReference type="PROSITE" id="PS51030"/>
    </source>
</evidence>
<evidence type="ECO:0000256" key="2">
    <source>
        <dbReference type="ARBA" id="ARBA00022723"/>
    </source>
</evidence>
<evidence type="ECO:0008006" key="15">
    <source>
        <dbReference type="Google" id="ProtNLM"/>
    </source>
</evidence>
<reference evidence="13" key="2">
    <citation type="submission" date="2020-12" db="EMBL/GenBank/DDBJ databases">
        <authorList>
            <person name="Kanost M."/>
        </authorList>
    </citation>
    <scope>NUCLEOTIDE SEQUENCE</scope>
</reference>
<evidence type="ECO:0000256" key="1">
    <source>
        <dbReference type="ARBA" id="ARBA00004123"/>
    </source>
</evidence>
<dbReference type="PROSITE" id="PS51843">
    <property type="entry name" value="NR_LBD"/>
    <property type="match status" value="1"/>
</dbReference>
<dbReference type="PROSITE" id="PS51030">
    <property type="entry name" value="NUCLEAR_REC_DBD_2"/>
    <property type="match status" value="1"/>
</dbReference>
<accession>A0A922CPE7</accession>
<evidence type="ECO:0000256" key="3">
    <source>
        <dbReference type="ARBA" id="ARBA00022771"/>
    </source>
</evidence>
<evidence type="ECO:0000256" key="7">
    <source>
        <dbReference type="ARBA" id="ARBA00023163"/>
    </source>
</evidence>
<dbReference type="GO" id="GO:0043565">
    <property type="term" value="F:sequence-specific DNA binding"/>
    <property type="evidence" value="ECO:0007669"/>
    <property type="project" value="InterPro"/>
</dbReference>
<gene>
    <name evidence="13" type="ORF">O3G_MSEX008137</name>
</gene>
<evidence type="ECO:0000256" key="10">
    <source>
        <dbReference type="RuleBase" id="RU004334"/>
    </source>
</evidence>
<feature type="domain" description="NR LBD" evidence="12">
    <location>
        <begin position="153"/>
        <end position="386"/>
    </location>
</feature>
<dbReference type="GO" id="GO:0000122">
    <property type="term" value="P:negative regulation of transcription by RNA polymerase II"/>
    <property type="evidence" value="ECO:0007669"/>
    <property type="project" value="UniProtKB-ARBA"/>
</dbReference>